<protein>
    <submittedName>
        <fullName evidence="2">Uncharacterized protein</fullName>
    </submittedName>
</protein>
<evidence type="ECO:0000256" key="1">
    <source>
        <dbReference type="SAM" id="MobiDB-lite"/>
    </source>
</evidence>
<evidence type="ECO:0000313" key="3">
    <source>
        <dbReference type="Proteomes" id="UP000642571"/>
    </source>
</evidence>
<proteinExistence type="predicted"/>
<name>A0ABQ1Q9G1_9BACI</name>
<organism evidence="2 3">
    <name type="scientific">Pontibacillus salipaludis</name>
    <dbReference type="NCBI Taxonomy" id="1697394"/>
    <lineage>
        <taxon>Bacteria</taxon>
        <taxon>Bacillati</taxon>
        <taxon>Bacillota</taxon>
        <taxon>Bacilli</taxon>
        <taxon>Bacillales</taxon>
        <taxon>Bacillaceae</taxon>
        <taxon>Pontibacillus</taxon>
    </lineage>
</organism>
<feature type="compositionally biased region" description="Basic and acidic residues" evidence="1">
    <location>
        <begin position="24"/>
        <end position="35"/>
    </location>
</feature>
<comment type="caution">
    <text evidence="2">The sequence shown here is derived from an EMBL/GenBank/DDBJ whole genome shotgun (WGS) entry which is preliminary data.</text>
</comment>
<accession>A0ABQ1Q9G1</accession>
<evidence type="ECO:0000313" key="2">
    <source>
        <dbReference type="EMBL" id="GGD18039.1"/>
    </source>
</evidence>
<gene>
    <name evidence="2" type="ORF">GCM10011389_27290</name>
</gene>
<dbReference type="Proteomes" id="UP000642571">
    <property type="component" value="Unassembled WGS sequence"/>
</dbReference>
<reference evidence="3" key="1">
    <citation type="journal article" date="2019" name="Int. J. Syst. Evol. Microbiol.">
        <title>The Global Catalogue of Microorganisms (GCM) 10K type strain sequencing project: providing services to taxonomists for standard genome sequencing and annotation.</title>
        <authorList>
            <consortium name="The Broad Institute Genomics Platform"/>
            <consortium name="The Broad Institute Genome Sequencing Center for Infectious Disease"/>
            <person name="Wu L."/>
            <person name="Ma J."/>
        </authorList>
    </citation>
    <scope>NUCLEOTIDE SEQUENCE [LARGE SCALE GENOMIC DNA]</scope>
    <source>
        <strain evidence="3">CGMCC 1.15353</strain>
    </source>
</reference>
<keyword evidence="3" id="KW-1185">Reference proteome</keyword>
<sequence length="70" mass="8249">MTKKTSQEQGDFEAFMFGRQPRAKQKEETSEEKQADTSFDFINTTETLMQTYRQLSPYIKELSALFKKTK</sequence>
<dbReference type="EMBL" id="BMIN01000012">
    <property type="protein sequence ID" value="GGD18039.1"/>
    <property type="molecule type" value="Genomic_DNA"/>
</dbReference>
<feature type="region of interest" description="Disordered" evidence="1">
    <location>
        <begin position="1"/>
        <end position="37"/>
    </location>
</feature>
<dbReference type="RefSeq" id="WP_188654645.1">
    <property type="nucleotide sequence ID" value="NZ_BMIN01000012.1"/>
</dbReference>